<dbReference type="Gene3D" id="3.20.20.140">
    <property type="entry name" value="Metal-dependent hydrolases"/>
    <property type="match status" value="1"/>
</dbReference>
<feature type="binding site" evidence="4">
    <location>
        <position position="203"/>
    </location>
    <ligand>
        <name>a divalent metal cation</name>
        <dbReference type="ChEBI" id="CHEBI:60240"/>
        <label>1</label>
    </ligand>
</feature>
<proteinExistence type="inferred from homology"/>
<name>M1PBS1_DESSD</name>
<dbReference type="PROSITE" id="PS01137">
    <property type="entry name" value="TATD_1"/>
    <property type="match status" value="1"/>
</dbReference>
<evidence type="ECO:0000313" key="6">
    <source>
        <dbReference type="Proteomes" id="UP000011721"/>
    </source>
</evidence>
<comment type="similarity">
    <text evidence="1">Belongs to the metallo-dependent hydrolases superfamily. TatD-type hydrolase family.</text>
</comment>
<dbReference type="CDD" id="cd01310">
    <property type="entry name" value="TatD_DNAse"/>
    <property type="match status" value="1"/>
</dbReference>
<dbReference type="OrthoDB" id="9810005at2"/>
<dbReference type="GO" id="GO:0004536">
    <property type="term" value="F:DNA nuclease activity"/>
    <property type="evidence" value="ECO:0007669"/>
    <property type="project" value="InterPro"/>
</dbReference>
<feature type="binding site" evidence="4">
    <location>
        <position position="7"/>
    </location>
    <ligand>
        <name>a divalent metal cation</name>
        <dbReference type="ChEBI" id="CHEBI:60240"/>
        <label>1</label>
    </ligand>
</feature>
<dbReference type="PATRIC" id="fig|1167006.5.peg.729"/>
<dbReference type="PROSITE" id="PS01090">
    <property type="entry name" value="TATD_2"/>
    <property type="match status" value="1"/>
</dbReference>
<dbReference type="InterPro" id="IPR018228">
    <property type="entry name" value="DNase_TatD-rel_CS"/>
</dbReference>
<dbReference type="InterPro" id="IPR001130">
    <property type="entry name" value="TatD-like"/>
</dbReference>
<dbReference type="PROSITE" id="PS01091">
    <property type="entry name" value="TATD_3"/>
    <property type="match status" value="1"/>
</dbReference>
<dbReference type="AlphaFoldDB" id="M1PBS1"/>
<dbReference type="FunFam" id="3.20.20.140:FF:000005">
    <property type="entry name" value="TatD family hydrolase"/>
    <property type="match status" value="1"/>
</dbReference>
<feature type="binding site" evidence="4">
    <location>
        <position position="153"/>
    </location>
    <ligand>
        <name>a divalent metal cation</name>
        <dbReference type="ChEBI" id="CHEBI:60240"/>
        <label>2</label>
    </ligand>
</feature>
<evidence type="ECO:0000256" key="3">
    <source>
        <dbReference type="ARBA" id="ARBA00022801"/>
    </source>
</evidence>
<dbReference type="NCBIfam" id="TIGR00010">
    <property type="entry name" value="YchF/TatD family DNA exonuclease"/>
    <property type="match status" value="1"/>
</dbReference>
<dbReference type="eggNOG" id="COG0084">
    <property type="taxonomic scope" value="Bacteria"/>
</dbReference>
<feature type="binding site" evidence="4">
    <location>
        <position position="93"/>
    </location>
    <ligand>
        <name>a divalent metal cation</name>
        <dbReference type="ChEBI" id="CHEBI:60240"/>
        <label>1</label>
    </ligand>
</feature>
<feature type="binding site" evidence="4">
    <location>
        <position position="129"/>
    </location>
    <ligand>
        <name>a divalent metal cation</name>
        <dbReference type="ChEBI" id="CHEBI:60240"/>
        <label>2</label>
    </ligand>
</feature>
<reference evidence="6" key="1">
    <citation type="journal article" date="2013" name="Stand. Genomic Sci.">
        <title>Complete genome sequence of Desulfocapsa sulfexigens, a marine deltaproteobacterium specialized in disproportionating inorganic sulfur compounds.</title>
        <authorList>
            <person name="Finster K.W."/>
            <person name="Kjeldsen K.U."/>
            <person name="Kube M."/>
            <person name="Reinhardt R."/>
            <person name="Mussmann M."/>
            <person name="Amann R."/>
            <person name="Schreiber L."/>
        </authorList>
    </citation>
    <scope>NUCLEOTIDE SEQUENCE [LARGE SCALE GENOMIC DNA]</scope>
    <source>
        <strain evidence="6">DSM 10523 / SB164P1</strain>
    </source>
</reference>
<dbReference type="RefSeq" id="WP_015402913.1">
    <property type="nucleotide sequence ID" value="NC_020304.1"/>
</dbReference>
<dbReference type="GO" id="GO:0016788">
    <property type="term" value="F:hydrolase activity, acting on ester bonds"/>
    <property type="evidence" value="ECO:0007669"/>
    <property type="project" value="InterPro"/>
</dbReference>
<accession>M1PBS1</accession>
<dbReference type="PIRSF" id="PIRSF005902">
    <property type="entry name" value="DNase_TatD"/>
    <property type="match status" value="1"/>
</dbReference>
<dbReference type="GO" id="GO:0005829">
    <property type="term" value="C:cytosol"/>
    <property type="evidence" value="ECO:0007669"/>
    <property type="project" value="TreeGrafter"/>
</dbReference>
<evidence type="ECO:0000256" key="2">
    <source>
        <dbReference type="ARBA" id="ARBA00022723"/>
    </source>
</evidence>
<dbReference type="GO" id="GO:0046872">
    <property type="term" value="F:metal ion binding"/>
    <property type="evidence" value="ECO:0007669"/>
    <property type="project" value="UniProtKB-KW"/>
</dbReference>
<organism evidence="5 6">
    <name type="scientific">Desulfocapsa sulfexigens (strain DSM 10523 / SB164P1)</name>
    <dbReference type="NCBI Taxonomy" id="1167006"/>
    <lineage>
        <taxon>Bacteria</taxon>
        <taxon>Pseudomonadati</taxon>
        <taxon>Thermodesulfobacteriota</taxon>
        <taxon>Desulfobulbia</taxon>
        <taxon>Desulfobulbales</taxon>
        <taxon>Desulfocapsaceae</taxon>
        <taxon>Desulfocapsa</taxon>
    </lineage>
</organism>
<dbReference type="PANTHER" id="PTHR46124:SF3">
    <property type="entry name" value="HYDROLASE"/>
    <property type="match status" value="1"/>
</dbReference>
<dbReference type="KEGG" id="dsf:UWK_00634"/>
<keyword evidence="2 4" id="KW-0479">Metal-binding</keyword>
<evidence type="ECO:0000256" key="1">
    <source>
        <dbReference type="ARBA" id="ARBA00009275"/>
    </source>
</evidence>
<protein>
    <submittedName>
        <fullName evidence="5">Hydrolase, TatD family</fullName>
    </submittedName>
</protein>
<dbReference type="PANTHER" id="PTHR46124">
    <property type="entry name" value="D-AMINOACYL-TRNA DEACYLASE"/>
    <property type="match status" value="1"/>
</dbReference>
<dbReference type="HOGENOM" id="CLU_031506_0_1_7"/>
<dbReference type="STRING" id="1167006.UWK_00634"/>
<dbReference type="InterPro" id="IPR015991">
    <property type="entry name" value="TatD/YcfH-like"/>
</dbReference>
<dbReference type="SUPFAM" id="SSF51556">
    <property type="entry name" value="Metallo-dependent hydrolases"/>
    <property type="match status" value="1"/>
</dbReference>
<gene>
    <name evidence="5" type="ordered locus">UWK_00634</name>
</gene>
<keyword evidence="6" id="KW-1185">Reference proteome</keyword>
<dbReference type="Proteomes" id="UP000011721">
    <property type="component" value="Chromosome"/>
</dbReference>
<dbReference type="Pfam" id="PF01026">
    <property type="entry name" value="TatD_DNase"/>
    <property type="match status" value="1"/>
</dbReference>
<dbReference type="InterPro" id="IPR032466">
    <property type="entry name" value="Metal_Hydrolase"/>
</dbReference>
<feature type="binding site" evidence="4">
    <location>
        <position position="9"/>
    </location>
    <ligand>
        <name>a divalent metal cation</name>
        <dbReference type="ChEBI" id="CHEBI:60240"/>
        <label>1</label>
    </ligand>
</feature>
<sequence>MELIDTHSHIDLPIFKNDFREVLHRARMAGVVAQVLPGVTRSGWNRILQLSDEEQDLFPAIGLHPMYLSDHGRDDLQLLQQRASAGDLVAIGEIGLDYFVKDCNRSAQQELFEAQLAIASKAALPVLLHVRKAHDQVQATLRRLHFTEGGIVHAFSGSLQQAEHYIKLGFLVSICGTITYDRATRIRSVAAALPLNSLVLETDSPDIPPASHHGERNSPEYLTEVALSLARLRDVPVSHIAEKTSNTVRALLSL</sequence>
<dbReference type="EMBL" id="CP003985">
    <property type="protein sequence ID" value="AGF77215.1"/>
    <property type="molecule type" value="Genomic_DNA"/>
</dbReference>
<evidence type="ECO:0000313" key="5">
    <source>
        <dbReference type="EMBL" id="AGF77215.1"/>
    </source>
</evidence>
<keyword evidence="3 5" id="KW-0378">Hydrolase</keyword>
<evidence type="ECO:0000256" key="4">
    <source>
        <dbReference type="PIRSR" id="PIRSR005902-1"/>
    </source>
</evidence>